<proteinExistence type="predicted"/>
<dbReference type="InterPro" id="IPR046700">
    <property type="entry name" value="DUF6570"/>
</dbReference>
<keyword evidence="1" id="KW-0812">Transmembrane</keyword>
<keyword evidence="4" id="KW-1185">Reference proteome</keyword>
<evidence type="ECO:0000259" key="2">
    <source>
        <dbReference type="Pfam" id="PF20209"/>
    </source>
</evidence>
<dbReference type="AlphaFoldDB" id="A0A9N9U9F6"/>
<dbReference type="Proteomes" id="UP000754883">
    <property type="component" value="Unassembled WGS sequence"/>
</dbReference>
<keyword evidence="1" id="KW-1133">Transmembrane helix</keyword>
<sequence length="235" mass="27424">MHLVLRSHRRRTSLRSLFPPVYGVSILALSLFNPVRSMRQLQHQFRVRRHHVRIWLQYLKANHPGCADITSSENRLGQLPVDGDASTEVPNEIDDPVDIETEVADAELPDGDDFDNFSVPNLLAGHTELEELHDMIRLQRSSASQPRAIRSTSIHEFSLSQPLLLLTFPTLYPRGQADFVEPRVRSIKYDYYLQFAMKWYDSRFVRHPRFRYVAFNTLMRHHINSRSGFYIQRPG</sequence>
<name>A0A9N9U9F6_9HYPO</name>
<protein>
    <recommendedName>
        <fullName evidence="2">DUF6570 domain-containing protein</fullName>
    </recommendedName>
</protein>
<dbReference type="Pfam" id="PF20209">
    <property type="entry name" value="DUF6570"/>
    <property type="match status" value="1"/>
</dbReference>
<reference evidence="3 4" key="2">
    <citation type="submission" date="2021-10" db="EMBL/GenBank/DDBJ databases">
        <authorList>
            <person name="Piombo E."/>
        </authorList>
    </citation>
    <scope>NUCLEOTIDE SEQUENCE [LARGE SCALE GENOMIC DNA]</scope>
</reference>
<evidence type="ECO:0000313" key="4">
    <source>
        <dbReference type="Proteomes" id="UP000754883"/>
    </source>
</evidence>
<evidence type="ECO:0000313" key="3">
    <source>
        <dbReference type="EMBL" id="CAG9980511.1"/>
    </source>
</evidence>
<comment type="caution">
    <text evidence="3">The sequence shown here is derived from an EMBL/GenBank/DDBJ whole genome shotgun (WGS) entry which is preliminary data.</text>
</comment>
<feature type="domain" description="DUF6570" evidence="2">
    <location>
        <begin position="25"/>
        <end position="76"/>
    </location>
</feature>
<dbReference type="OrthoDB" id="5106062at2759"/>
<organism evidence="3 4">
    <name type="scientific">Clonostachys byssicola</name>
    <dbReference type="NCBI Taxonomy" id="160290"/>
    <lineage>
        <taxon>Eukaryota</taxon>
        <taxon>Fungi</taxon>
        <taxon>Dikarya</taxon>
        <taxon>Ascomycota</taxon>
        <taxon>Pezizomycotina</taxon>
        <taxon>Sordariomycetes</taxon>
        <taxon>Hypocreomycetidae</taxon>
        <taxon>Hypocreales</taxon>
        <taxon>Bionectriaceae</taxon>
        <taxon>Clonostachys</taxon>
    </lineage>
</organism>
<dbReference type="EMBL" id="CABFNO020001317">
    <property type="protein sequence ID" value="CAG9980511.1"/>
    <property type="molecule type" value="Genomic_DNA"/>
</dbReference>
<gene>
    <name evidence="3" type="ORF">CBYS24578_00007476</name>
</gene>
<feature type="transmembrane region" description="Helical" evidence="1">
    <location>
        <begin position="12"/>
        <end position="32"/>
    </location>
</feature>
<evidence type="ECO:0000256" key="1">
    <source>
        <dbReference type="SAM" id="Phobius"/>
    </source>
</evidence>
<reference evidence="4" key="1">
    <citation type="submission" date="2019-06" db="EMBL/GenBank/DDBJ databases">
        <authorList>
            <person name="Broberg M."/>
        </authorList>
    </citation>
    <scope>NUCLEOTIDE SEQUENCE [LARGE SCALE GENOMIC DNA]</scope>
</reference>
<accession>A0A9N9U9F6</accession>
<keyword evidence="1" id="KW-0472">Membrane</keyword>